<sequence length="254" mass="27421">MYYSAARIATTRPDRYVKQLVSHLSHGAPADLDDEGRGSVTLSLGACSLVPSADRIDLVARASNAEDLTGVQDVIARHLLRFATQDELAVDWAPLVRPATLADDAALLDLDATSWTAGSGFPSFHTEQRESFFRDSKVPEHHLVAQLGGELVGRVCTRPKYELVEGDGVYAIIGLVVAPDARRMGVASALLAAAERTAVDKGARKLSLSVLGSNPTAIRLYERHGYAIENRGVDEFLIDGRYVDDVGMAKPLPR</sequence>
<keyword evidence="5" id="KW-1185">Reference proteome</keyword>
<proteinExistence type="predicted"/>
<protein>
    <recommendedName>
        <fullName evidence="3">N-acetyltransferase domain-containing protein</fullName>
    </recommendedName>
</protein>
<dbReference type="PROSITE" id="PS51186">
    <property type="entry name" value="GNAT"/>
    <property type="match status" value="1"/>
</dbReference>
<feature type="domain" description="N-acetyltransferase" evidence="3">
    <location>
        <begin position="94"/>
        <end position="253"/>
    </location>
</feature>
<dbReference type="Gene3D" id="3.40.630.30">
    <property type="match status" value="1"/>
</dbReference>
<comment type="caution">
    <text evidence="4">The sequence shown here is derived from an EMBL/GenBank/DDBJ whole genome shotgun (WGS) entry which is preliminary data.</text>
</comment>
<organism evidence="4 5">
    <name type="scientific">Rugosimonospora acidiphila</name>
    <dbReference type="NCBI Taxonomy" id="556531"/>
    <lineage>
        <taxon>Bacteria</taxon>
        <taxon>Bacillati</taxon>
        <taxon>Actinomycetota</taxon>
        <taxon>Actinomycetes</taxon>
        <taxon>Micromonosporales</taxon>
        <taxon>Micromonosporaceae</taxon>
        <taxon>Rugosimonospora</taxon>
    </lineage>
</organism>
<name>A0ABP9RNK3_9ACTN</name>
<dbReference type="PANTHER" id="PTHR43877:SF2">
    <property type="entry name" value="AMINOALKYLPHOSPHONATE N-ACETYLTRANSFERASE-RELATED"/>
    <property type="match status" value="1"/>
</dbReference>
<keyword evidence="1" id="KW-0808">Transferase</keyword>
<dbReference type="Pfam" id="PF00583">
    <property type="entry name" value="Acetyltransf_1"/>
    <property type="match status" value="1"/>
</dbReference>
<dbReference type="Pfam" id="PF09981">
    <property type="entry name" value="DUF2218"/>
    <property type="match status" value="1"/>
</dbReference>
<evidence type="ECO:0000256" key="1">
    <source>
        <dbReference type="ARBA" id="ARBA00022679"/>
    </source>
</evidence>
<dbReference type="Gene3D" id="3.30.310.50">
    <property type="entry name" value="Alpha-D-phosphohexomutase, C-terminal domain"/>
    <property type="match status" value="1"/>
</dbReference>
<dbReference type="Proteomes" id="UP001501570">
    <property type="component" value="Unassembled WGS sequence"/>
</dbReference>
<evidence type="ECO:0000259" key="3">
    <source>
        <dbReference type="PROSITE" id="PS51186"/>
    </source>
</evidence>
<dbReference type="EMBL" id="BAABJQ010000003">
    <property type="protein sequence ID" value="GAA5180642.1"/>
    <property type="molecule type" value="Genomic_DNA"/>
</dbReference>
<dbReference type="InterPro" id="IPR014543">
    <property type="entry name" value="UCP028291"/>
</dbReference>
<keyword evidence="2" id="KW-0012">Acyltransferase</keyword>
<dbReference type="SUPFAM" id="SSF55729">
    <property type="entry name" value="Acyl-CoA N-acyltransferases (Nat)"/>
    <property type="match status" value="1"/>
</dbReference>
<dbReference type="InterPro" id="IPR000182">
    <property type="entry name" value="GNAT_dom"/>
</dbReference>
<gene>
    <name evidence="4" type="ORF">GCM10023322_13400</name>
</gene>
<dbReference type="RefSeq" id="WP_345627086.1">
    <property type="nucleotide sequence ID" value="NZ_BAABJQ010000003.1"/>
</dbReference>
<evidence type="ECO:0000256" key="2">
    <source>
        <dbReference type="ARBA" id="ARBA00023315"/>
    </source>
</evidence>
<evidence type="ECO:0000313" key="4">
    <source>
        <dbReference type="EMBL" id="GAA5180642.1"/>
    </source>
</evidence>
<accession>A0ABP9RNK3</accession>
<dbReference type="InterPro" id="IPR050832">
    <property type="entry name" value="Bact_Acetyltransf"/>
</dbReference>
<reference evidence="5" key="1">
    <citation type="journal article" date="2019" name="Int. J. Syst. Evol. Microbiol.">
        <title>The Global Catalogue of Microorganisms (GCM) 10K type strain sequencing project: providing services to taxonomists for standard genome sequencing and annotation.</title>
        <authorList>
            <consortium name="The Broad Institute Genomics Platform"/>
            <consortium name="The Broad Institute Genome Sequencing Center for Infectious Disease"/>
            <person name="Wu L."/>
            <person name="Ma J."/>
        </authorList>
    </citation>
    <scope>NUCLEOTIDE SEQUENCE [LARGE SCALE GENOMIC DNA]</scope>
    <source>
        <strain evidence="5">JCM 18304</strain>
    </source>
</reference>
<dbReference type="InterPro" id="IPR016181">
    <property type="entry name" value="Acyl_CoA_acyltransferase"/>
</dbReference>
<evidence type="ECO:0000313" key="5">
    <source>
        <dbReference type="Proteomes" id="UP001501570"/>
    </source>
</evidence>
<dbReference type="PANTHER" id="PTHR43877">
    <property type="entry name" value="AMINOALKYLPHOSPHONATE N-ACETYLTRANSFERASE-RELATED-RELATED"/>
    <property type="match status" value="1"/>
</dbReference>
<dbReference type="CDD" id="cd04301">
    <property type="entry name" value="NAT_SF"/>
    <property type="match status" value="1"/>
</dbReference>